<dbReference type="GO" id="GO:0005524">
    <property type="term" value="F:ATP binding"/>
    <property type="evidence" value="ECO:0007669"/>
    <property type="project" value="InterPro"/>
</dbReference>
<comment type="caution">
    <text evidence="3">The sequence shown here is derived from an EMBL/GenBank/DDBJ whole genome shotgun (WGS) entry which is preliminary data.</text>
</comment>
<dbReference type="Pfam" id="PF00437">
    <property type="entry name" value="T2SSE"/>
    <property type="match status" value="1"/>
</dbReference>
<organism evidence="3">
    <name type="scientific">bioreactor metagenome</name>
    <dbReference type="NCBI Taxonomy" id="1076179"/>
    <lineage>
        <taxon>unclassified sequences</taxon>
        <taxon>metagenomes</taxon>
        <taxon>ecological metagenomes</taxon>
    </lineage>
</organism>
<evidence type="ECO:0000313" key="3">
    <source>
        <dbReference type="EMBL" id="MPM94554.1"/>
    </source>
</evidence>
<dbReference type="InterPro" id="IPR001482">
    <property type="entry name" value="T2SS/T4SS_dom"/>
</dbReference>
<protein>
    <submittedName>
        <fullName evidence="3">Twitching mobility protein</fullName>
    </submittedName>
</protein>
<dbReference type="NCBIfam" id="TIGR01420">
    <property type="entry name" value="pilT_fam"/>
    <property type="match status" value="1"/>
</dbReference>
<feature type="domain" description="Bacterial type II secretion system protein E" evidence="2">
    <location>
        <begin position="22"/>
        <end position="181"/>
    </location>
</feature>
<dbReference type="InterPro" id="IPR050921">
    <property type="entry name" value="T4SS_GSP_E_ATPase"/>
</dbReference>
<proteinExistence type="inferred from homology"/>
<reference evidence="3" key="1">
    <citation type="submission" date="2019-08" db="EMBL/GenBank/DDBJ databases">
        <authorList>
            <person name="Kucharzyk K."/>
            <person name="Murdoch R.W."/>
            <person name="Higgins S."/>
            <person name="Loffler F."/>
        </authorList>
    </citation>
    <scope>NUCLEOTIDE SEQUENCE</scope>
</reference>
<gene>
    <name evidence="3" type="primary">pilT_26</name>
    <name evidence="3" type="ORF">SDC9_141700</name>
</gene>
<dbReference type="AlphaFoldDB" id="A0A645DYE6"/>
<evidence type="ECO:0000256" key="1">
    <source>
        <dbReference type="ARBA" id="ARBA00006611"/>
    </source>
</evidence>
<dbReference type="SUPFAM" id="SSF52540">
    <property type="entry name" value="P-loop containing nucleoside triphosphate hydrolases"/>
    <property type="match status" value="1"/>
</dbReference>
<dbReference type="CDD" id="cd01131">
    <property type="entry name" value="PilT"/>
    <property type="match status" value="1"/>
</dbReference>
<dbReference type="GO" id="GO:0016887">
    <property type="term" value="F:ATP hydrolysis activity"/>
    <property type="evidence" value="ECO:0007669"/>
    <property type="project" value="InterPro"/>
</dbReference>
<dbReference type="Gene3D" id="3.40.50.300">
    <property type="entry name" value="P-loop containing nucleotide triphosphate hydrolases"/>
    <property type="match status" value="1"/>
</dbReference>
<dbReference type="InterPro" id="IPR006321">
    <property type="entry name" value="PilT/PilU"/>
</dbReference>
<name>A0A645DYE6_9ZZZZ</name>
<dbReference type="InterPro" id="IPR027417">
    <property type="entry name" value="P-loop_NTPase"/>
</dbReference>
<dbReference type="EMBL" id="VSSQ01041169">
    <property type="protein sequence ID" value="MPM94554.1"/>
    <property type="molecule type" value="Genomic_DNA"/>
</dbReference>
<evidence type="ECO:0000259" key="2">
    <source>
        <dbReference type="Pfam" id="PF00437"/>
    </source>
</evidence>
<comment type="similarity">
    <text evidence="1">Belongs to the GSP E family.</text>
</comment>
<dbReference type="PANTHER" id="PTHR30486">
    <property type="entry name" value="TWITCHING MOTILITY PROTEIN PILT"/>
    <property type="match status" value="1"/>
</dbReference>
<sequence length="260" mass="28659">MVLRVVSLSLPDPVSMHIPPDILQLADLKKGLVLVTGPAASGKSTTLACIIDRINQNRNGHIITIEDPIEFIHAHQKSVVSQREVEHDTESYKTALRAALRQAPNVILLGEMRDLEAIQTALTAAETGQLVLSTLHTVGAAKTIDRIIDVFPANQQQQIRIQLSMVLRAVVSQQLLPTLDGGLEPAFEIMLVNSAIQNMIRDGKSHQMDNVIYAGADEGMRTMDGDIFRLYQEKRISKETALLFASNQDLLKKKISESKP</sequence>
<accession>A0A645DYE6</accession>